<evidence type="ECO:0000313" key="3">
    <source>
        <dbReference type="Proteomes" id="UP000570493"/>
    </source>
</evidence>
<organism evidence="2 3">
    <name type="scientific">Pseudoalteromonas arctica</name>
    <dbReference type="NCBI Taxonomy" id="394751"/>
    <lineage>
        <taxon>Bacteria</taxon>
        <taxon>Pseudomonadati</taxon>
        <taxon>Pseudomonadota</taxon>
        <taxon>Gammaproteobacteria</taxon>
        <taxon>Alteromonadales</taxon>
        <taxon>Pseudoalteromonadaceae</taxon>
        <taxon>Pseudoalteromonas</taxon>
    </lineage>
</organism>
<dbReference type="EMBL" id="JABBMT010000001">
    <property type="protein sequence ID" value="NMM39491.1"/>
    <property type="molecule type" value="Genomic_DNA"/>
</dbReference>
<evidence type="ECO:0000313" key="2">
    <source>
        <dbReference type="EMBL" id="NMM39491.1"/>
    </source>
</evidence>
<evidence type="ECO:0000256" key="1">
    <source>
        <dbReference type="SAM" id="SignalP"/>
    </source>
</evidence>
<keyword evidence="1" id="KW-0732">Signal</keyword>
<dbReference type="RefSeq" id="WP_169018086.1">
    <property type="nucleotide sequence ID" value="NZ_JABBMT010000001.1"/>
</dbReference>
<name>A0A7Y0DQ27_9GAMM</name>
<proteinExistence type="predicted"/>
<feature type="signal peptide" evidence="1">
    <location>
        <begin position="1"/>
        <end position="20"/>
    </location>
</feature>
<dbReference type="Proteomes" id="UP000570493">
    <property type="component" value="Unassembled WGS sequence"/>
</dbReference>
<evidence type="ECO:0008006" key="4">
    <source>
        <dbReference type="Google" id="ProtNLM"/>
    </source>
</evidence>
<comment type="caution">
    <text evidence="2">The sequence shown here is derived from an EMBL/GenBank/DDBJ whole genome shotgun (WGS) entry which is preliminary data.</text>
</comment>
<keyword evidence="3" id="KW-1185">Reference proteome</keyword>
<dbReference type="AlphaFoldDB" id="A0A7Y0DQ27"/>
<feature type="chain" id="PRO_5031375330" description="Orphan protein" evidence="1">
    <location>
        <begin position="21"/>
        <end position="159"/>
    </location>
</feature>
<accession>A0A7Y0DQ27</accession>
<reference evidence="2" key="1">
    <citation type="submission" date="2020-04" db="EMBL/GenBank/DDBJ databases">
        <title>Genome Sequencing for Pseudoaltermonas arctica.</title>
        <authorList>
            <person name="Elkins N.S."/>
        </authorList>
    </citation>
    <scope>NUCLEOTIDE SEQUENCE [LARGE SCALE GENOMIC DNA]</scope>
    <source>
        <strain evidence="2">NEC-BIFX-2020_0012</strain>
    </source>
</reference>
<sequence>MNPKLLLLIFITLSSTPVLAELNEAETFDYIKSKLPLLAYNNTEMTSTFELNIVNENYCNFNLLEAKVSNDSAITYNNSYKFNLTDIAEITTYVGDDLNAITLDCLSGADCVVVRQNSTSVKERKSFVEFLGIPTIGAQNKLLNALKHLQKLCIENDPF</sequence>
<protein>
    <recommendedName>
        <fullName evidence="4">Orphan protein</fullName>
    </recommendedName>
</protein>
<gene>
    <name evidence="2" type="ORF">HHO47_01170</name>
</gene>